<dbReference type="PANTHER" id="PTHR23342">
    <property type="entry name" value="N-ACETYLGLUTAMATE SYNTHASE"/>
    <property type="match status" value="1"/>
</dbReference>
<evidence type="ECO:0000256" key="9">
    <source>
        <dbReference type="ARBA" id="ARBA00048141"/>
    </source>
</evidence>
<dbReference type="InterPro" id="IPR004662">
    <property type="entry name" value="AcgluKinase_fam"/>
</dbReference>
<accession>A0ABV8UUI2</accession>
<feature type="domain" description="Aspartate/glutamate/uridylate kinase" evidence="10">
    <location>
        <begin position="15"/>
        <end position="243"/>
    </location>
</feature>
<dbReference type="CDD" id="cd04238">
    <property type="entry name" value="AAK_NAGK-like"/>
    <property type="match status" value="1"/>
</dbReference>
<reference evidence="12" key="1">
    <citation type="journal article" date="2019" name="Int. J. Syst. Evol. Microbiol.">
        <title>The Global Catalogue of Microorganisms (GCM) 10K type strain sequencing project: providing services to taxonomists for standard genome sequencing and annotation.</title>
        <authorList>
            <consortium name="The Broad Institute Genomics Platform"/>
            <consortium name="The Broad Institute Genome Sequencing Center for Infectious Disease"/>
            <person name="Wu L."/>
            <person name="Ma J."/>
        </authorList>
    </citation>
    <scope>NUCLEOTIDE SEQUENCE [LARGE SCALE GENOMIC DNA]</scope>
    <source>
        <strain evidence="12">CCUG 50353</strain>
    </source>
</reference>
<evidence type="ECO:0000256" key="3">
    <source>
        <dbReference type="ARBA" id="ARBA00022571"/>
    </source>
</evidence>
<evidence type="ECO:0000256" key="2">
    <source>
        <dbReference type="ARBA" id="ARBA00013065"/>
    </source>
</evidence>
<dbReference type="SUPFAM" id="SSF53633">
    <property type="entry name" value="Carbamate kinase-like"/>
    <property type="match status" value="1"/>
</dbReference>
<name>A0ABV8UUI2_9BACL</name>
<evidence type="ECO:0000256" key="5">
    <source>
        <dbReference type="ARBA" id="ARBA00022679"/>
    </source>
</evidence>
<dbReference type="Proteomes" id="UP001595733">
    <property type="component" value="Unassembled WGS sequence"/>
</dbReference>
<keyword evidence="3" id="KW-0055">Arginine biosynthesis</keyword>
<dbReference type="InterPro" id="IPR036393">
    <property type="entry name" value="AceGlu_kinase-like_sf"/>
</dbReference>
<evidence type="ECO:0000259" key="10">
    <source>
        <dbReference type="Pfam" id="PF00696"/>
    </source>
</evidence>
<dbReference type="PIRSF" id="PIRSF000728">
    <property type="entry name" value="NAGK"/>
    <property type="match status" value="1"/>
</dbReference>
<dbReference type="NCBIfam" id="TIGR00761">
    <property type="entry name" value="argB"/>
    <property type="match status" value="1"/>
</dbReference>
<dbReference type="EMBL" id="JBHSEF010000009">
    <property type="protein sequence ID" value="MFC4354169.1"/>
    <property type="molecule type" value="Genomic_DNA"/>
</dbReference>
<comment type="catalytic activity">
    <reaction evidence="9">
        <text>N-acetyl-L-glutamate + ATP = N-acetyl-L-glutamyl 5-phosphate + ADP</text>
        <dbReference type="Rhea" id="RHEA:14629"/>
        <dbReference type="ChEBI" id="CHEBI:30616"/>
        <dbReference type="ChEBI" id="CHEBI:44337"/>
        <dbReference type="ChEBI" id="CHEBI:57936"/>
        <dbReference type="ChEBI" id="CHEBI:456216"/>
        <dbReference type="EC" id="2.7.2.8"/>
    </reaction>
</comment>
<keyword evidence="6" id="KW-0547">Nucleotide-binding</keyword>
<protein>
    <recommendedName>
        <fullName evidence="2">acetylglutamate kinase</fullName>
        <ecNumber evidence="2">2.7.2.8</ecNumber>
    </recommendedName>
</protein>
<dbReference type="InterPro" id="IPR001048">
    <property type="entry name" value="Asp/Glu/Uridylate_kinase"/>
</dbReference>
<keyword evidence="8" id="KW-0067">ATP-binding</keyword>
<keyword evidence="7 11" id="KW-0418">Kinase</keyword>
<evidence type="ECO:0000256" key="7">
    <source>
        <dbReference type="ARBA" id="ARBA00022777"/>
    </source>
</evidence>
<evidence type="ECO:0000313" key="12">
    <source>
        <dbReference type="Proteomes" id="UP001595733"/>
    </source>
</evidence>
<evidence type="ECO:0000256" key="8">
    <source>
        <dbReference type="ARBA" id="ARBA00022840"/>
    </source>
</evidence>
<dbReference type="EC" id="2.7.2.8" evidence="2"/>
<sequence>MTTSKSTQAIVPNCHVIKIGGSTLATLSDSFVHSLKRRVEAGQNVILVHGGGPDINTALAEREITSEVIDGIRVTTPEMIHIIRNTLLGDVNSRLVGKLNAAGISAVGLSGFDGLFSSDYLNQEVYQEVGEVMEVNGGKFELLLKAGIIPVLACIGVSPDGKPLNINADTLASGVASGVEAKSLLLVTDTPGIKRNGETVKDTTPTEIVNMIEDGTIYGGMIPKVKGALECLETGVKAVQITDDSLTGTTIHAISPYTKHPRKEANIHA</sequence>
<dbReference type="Pfam" id="PF00696">
    <property type="entry name" value="AA_kinase"/>
    <property type="match status" value="1"/>
</dbReference>
<evidence type="ECO:0000313" key="11">
    <source>
        <dbReference type="EMBL" id="MFC4354169.1"/>
    </source>
</evidence>
<comment type="pathway">
    <text evidence="1">Amino-acid biosynthesis; L-arginine biosynthesis; N(2)-acetyl-L-ornithine from L-glutamate: step 2/4.</text>
</comment>
<dbReference type="RefSeq" id="WP_378140294.1">
    <property type="nucleotide sequence ID" value="NZ_JBHSEF010000009.1"/>
</dbReference>
<dbReference type="Gene3D" id="3.40.1160.10">
    <property type="entry name" value="Acetylglutamate kinase-like"/>
    <property type="match status" value="1"/>
</dbReference>
<organism evidence="11 12">
    <name type="scientific">Chryseomicrobium palamuruense</name>
    <dbReference type="NCBI Taxonomy" id="682973"/>
    <lineage>
        <taxon>Bacteria</taxon>
        <taxon>Bacillati</taxon>
        <taxon>Bacillota</taxon>
        <taxon>Bacilli</taxon>
        <taxon>Bacillales</taxon>
        <taxon>Caryophanaceae</taxon>
        <taxon>Chryseomicrobium</taxon>
    </lineage>
</organism>
<gene>
    <name evidence="11" type="primary">argB</name>
    <name evidence="11" type="ORF">ACFO0S_03670</name>
</gene>
<keyword evidence="5 11" id="KW-0808">Transferase</keyword>
<evidence type="ECO:0000256" key="1">
    <source>
        <dbReference type="ARBA" id="ARBA00004828"/>
    </source>
</evidence>
<keyword evidence="12" id="KW-1185">Reference proteome</keyword>
<proteinExistence type="predicted"/>
<dbReference type="PANTHER" id="PTHR23342:SF0">
    <property type="entry name" value="N-ACETYLGLUTAMATE SYNTHASE, MITOCHONDRIAL"/>
    <property type="match status" value="1"/>
</dbReference>
<comment type="caution">
    <text evidence="11">The sequence shown here is derived from an EMBL/GenBank/DDBJ whole genome shotgun (WGS) entry which is preliminary data.</text>
</comment>
<dbReference type="GO" id="GO:0003991">
    <property type="term" value="F:acetylglutamate kinase activity"/>
    <property type="evidence" value="ECO:0007669"/>
    <property type="project" value="UniProtKB-EC"/>
</dbReference>
<evidence type="ECO:0000256" key="4">
    <source>
        <dbReference type="ARBA" id="ARBA00022605"/>
    </source>
</evidence>
<keyword evidence="4" id="KW-0028">Amino-acid biosynthesis</keyword>
<evidence type="ECO:0000256" key="6">
    <source>
        <dbReference type="ARBA" id="ARBA00022741"/>
    </source>
</evidence>